<comment type="subunit">
    <text evidence="4">Forms a membrane-associated complex with FtsE.</text>
</comment>
<evidence type="ECO:0000256" key="10">
    <source>
        <dbReference type="ARBA" id="ARBA00023136"/>
    </source>
</evidence>
<dbReference type="InterPro" id="IPR004513">
    <property type="entry name" value="FtsX"/>
</dbReference>
<evidence type="ECO:0000256" key="5">
    <source>
        <dbReference type="ARBA" id="ARBA00021907"/>
    </source>
</evidence>
<dbReference type="InterPro" id="IPR040690">
    <property type="entry name" value="FtsX_ECD"/>
</dbReference>
<evidence type="ECO:0000313" key="16">
    <source>
        <dbReference type="EMBL" id="KNX37689.1"/>
    </source>
</evidence>
<comment type="similarity">
    <text evidence="3 12">Belongs to the ABC-4 integral membrane protein family. FtsX subfamily.</text>
</comment>
<evidence type="ECO:0000256" key="4">
    <source>
        <dbReference type="ARBA" id="ARBA00011160"/>
    </source>
</evidence>
<keyword evidence="17" id="KW-1185">Reference proteome</keyword>
<feature type="transmembrane region" description="Helical" evidence="13">
    <location>
        <begin position="21"/>
        <end position="41"/>
    </location>
</feature>
<dbReference type="Proteomes" id="UP000037397">
    <property type="component" value="Unassembled WGS sequence"/>
</dbReference>
<comment type="caution">
    <text evidence="16">The sequence shown here is derived from an EMBL/GenBank/DDBJ whole genome shotgun (WGS) entry which is preliminary data.</text>
</comment>
<feature type="transmembrane region" description="Helical" evidence="13">
    <location>
        <begin position="280"/>
        <end position="300"/>
    </location>
</feature>
<dbReference type="STRING" id="1631356.VV01_11910"/>
<reference evidence="17" key="1">
    <citation type="submission" date="2015-03" db="EMBL/GenBank/DDBJ databases">
        <title>Luteipulveratus halotolerans sp. nov., a novel actinobacterium (Dermacoccaceae) from Sarawak, Malaysia.</title>
        <authorList>
            <person name="Juboi H."/>
            <person name="Basik A."/>
            <person name="Shamsul S.S."/>
            <person name="Arnold P."/>
            <person name="Schmitt E.K."/>
            <person name="Sanglier J.-J."/>
            <person name="Yeo T."/>
        </authorList>
    </citation>
    <scope>NUCLEOTIDE SEQUENCE [LARGE SCALE GENOMIC DNA]</scope>
    <source>
        <strain evidence="17">C296001</strain>
    </source>
</reference>
<evidence type="ECO:0000256" key="3">
    <source>
        <dbReference type="ARBA" id="ARBA00007379"/>
    </source>
</evidence>
<evidence type="ECO:0000256" key="2">
    <source>
        <dbReference type="ARBA" id="ARBA00004651"/>
    </source>
</evidence>
<evidence type="ECO:0000259" key="15">
    <source>
        <dbReference type="Pfam" id="PF18075"/>
    </source>
</evidence>
<feature type="domain" description="FtsX extracellular" evidence="15">
    <location>
        <begin position="56"/>
        <end position="160"/>
    </location>
</feature>
<sequence>MRLQFMLSEIWGGLRRNAAMVVSVVLVSMVSMFFLGSGVLAHRQVDTAKGYWYDKVQVSVFLCTAQSTDVPSCADGAVSAAQRDQIKRDLQSLDPLVEHVYYESSAQAYTRFKEQFRNSPYLGSIDQKAMPESFRVKLSDPTRFGEVVSAFDGAPGVEAVSDQRKVLDTFFDLLNVLSVGSVALAVVMLICSILLITTTIRQVAFTRRRQVGIMRLVGASALTIYLPFVVETVLATLIGSALAVGLLWVLVHYGVSGLLDSGPGGAGLISLIGEGDVWTLAPWLLIGGFVLAVVTSWITLRRYLKV</sequence>
<dbReference type="AlphaFoldDB" id="A0A0L6CIX4"/>
<evidence type="ECO:0000256" key="7">
    <source>
        <dbReference type="ARBA" id="ARBA00022618"/>
    </source>
</evidence>
<feature type="domain" description="ABC3 transporter permease C-terminal" evidence="14">
    <location>
        <begin position="183"/>
        <end position="305"/>
    </location>
</feature>
<name>A0A0L6CIX4_9MICO</name>
<gene>
    <name evidence="16" type="ORF">VV01_11910</name>
</gene>
<dbReference type="PANTHER" id="PTHR47755:SF1">
    <property type="entry name" value="CELL DIVISION PROTEIN FTSX"/>
    <property type="match status" value="1"/>
</dbReference>
<evidence type="ECO:0000256" key="1">
    <source>
        <dbReference type="ARBA" id="ARBA00003552"/>
    </source>
</evidence>
<comment type="subcellular location">
    <subcellularLocation>
        <location evidence="2">Cell membrane</location>
        <topology evidence="2">Multi-pass membrane protein</topology>
    </subcellularLocation>
</comment>
<dbReference type="PIRSF" id="PIRSF003097">
    <property type="entry name" value="FtsX"/>
    <property type="match status" value="1"/>
</dbReference>
<keyword evidence="11 12" id="KW-0131">Cell cycle</keyword>
<keyword evidence="9 13" id="KW-1133">Transmembrane helix</keyword>
<dbReference type="Pfam" id="PF18075">
    <property type="entry name" value="FtsX_ECD"/>
    <property type="match status" value="1"/>
</dbReference>
<keyword evidence="6 12" id="KW-1003">Cell membrane</keyword>
<keyword evidence="7 12" id="KW-0132">Cell division</keyword>
<evidence type="ECO:0000313" key="17">
    <source>
        <dbReference type="Proteomes" id="UP000037397"/>
    </source>
</evidence>
<evidence type="ECO:0000256" key="9">
    <source>
        <dbReference type="ARBA" id="ARBA00022989"/>
    </source>
</evidence>
<dbReference type="InterPro" id="IPR003838">
    <property type="entry name" value="ABC3_permease_C"/>
</dbReference>
<feature type="transmembrane region" description="Helical" evidence="13">
    <location>
        <begin position="173"/>
        <end position="196"/>
    </location>
</feature>
<dbReference type="NCBIfam" id="NF038346">
    <property type="entry name" value="FtsX_actino"/>
    <property type="match status" value="1"/>
</dbReference>
<dbReference type="PANTHER" id="PTHR47755">
    <property type="entry name" value="CELL DIVISION PROTEIN FTSX"/>
    <property type="match status" value="1"/>
</dbReference>
<evidence type="ECO:0000256" key="12">
    <source>
        <dbReference type="PIRNR" id="PIRNR003097"/>
    </source>
</evidence>
<organism evidence="16 17">
    <name type="scientific">Luteipulveratus halotolerans</name>
    <dbReference type="NCBI Taxonomy" id="1631356"/>
    <lineage>
        <taxon>Bacteria</taxon>
        <taxon>Bacillati</taxon>
        <taxon>Actinomycetota</taxon>
        <taxon>Actinomycetes</taxon>
        <taxon>Micrococcales</taxon>
        <taxon>Dermacoccaceae</taxon>
        <taxon>Luteipulveratus</taxon>
    </lineage>
</organism>
<dbReference type="RefSeq" id="WP_050670071.1">
    <property type="nucleotide sequence ID" value="NZ_LAIR01000002.1"/>
</dbReference>
<accession>A0A0L6CIX4</accession>
<feature type="transmembrane region" description="Helical" evidence="13">
    <location>
        <begin position="217"/>
        <end position="250"/>
    </location>
</feature>
<dbReference type="OrthoDB" id="9812531at2"/>
<keyword evidence="10 12" id="KW-0472">Membrane</keyword>
<dbReference type="GO" id="GO:0051301">
    <property type="term" value="P:cell division"/>
    <property type="evidence" value="ECO:0007669"/>
    <property type="project" value="UniProtKB-KW"/>
</dbReference>
<dbReference type="InterPro" id="IPR047929">
    <property type="entry name" value="FtsX_actino"/>
</dbReference>
<dbReference type="EMBL" id="LAIR01000002">
    <property type="protein sequence ID" value="KNX37689.1"/>
    <property type="molecule type" value="Genomic_DNA"/>
</dbReference>
<protein>
    <recommendedName>
        <fullName evidence="5 12">Cell division protein FtsX</fullName>
    </recommendedName>
</protein>
<keyword evidence="8 13" id="KW-0812">Transmembrane</keyword>
<evidence type="ECO:0000256" key="13">
    <source>
        <dbReference type="SAM" id="Phobius"/>
    </source>
</evidence>
<dbReference type="Pfam" id="PF02687">
    <property type="entry name" value="FtsX"/>
    <property type="match status" value="1"/>
</dbReference>
<evidence type="ECO:0000256" key="11">
    <source>
        <dbReference type="ARBA" id="ARBA00023306"/>
    </source>
</evidence>
<dbReference type="Gene3D" id="3.30.70.3040">
    <property type="match status" value="1"/>
</dbReference>
<comment type="function">
    <text evidence="1">Part of the ABC transporter FtsEX involved in cellular division.</text>
</comment>
<evidence type="ECO:0000256" key="6">
    <source>
        <dbReference type="ARBA" id="ARBA00022475"/>
    </source>
</evidence>
<evidence type="ECO:0000259" key="14">
    <source>
        <dbReference type="Pfam" id="PF02687"/>
    </source>
</evidence>
<dbReference type="PATRIC" id="fig|1631356.3.peg.2329"/>
<dbReference type="GO" id="GO:0005886">
    <property type="term" value="C:plasma membrane"/>
    <property type="evidence" value="ECO:0007669"/>
    <property type="project" value="UniProtKB-SubCell"/>
</dbReference>
<evidence type="ECO:0000256" key="8">
    <source>
        <dbReference type="ARBA" id="ARBA00022692"/>
    </source>
</evidence>
<proteinExistence type="inferred from homology"/>